<dbReference type="InterPro" id="IPR010978">
    <property type="entry name" value="tRNA-bd_arm"/>
</dbReference>
<comment type="subcellular location">
    <subcellularLocation>
        <location evidence="1 12">Cytoplasm</location>
    </subcellularLocation>
</comment>
<name>A0A7C0U6W9_9BACT</name>
<dbReference type="GO" id="GO:0005829">
    <property type="term" value="C:cytosol"/>
    <property type="evidence" value="ECO:0007669"/>
    <property type="project" value="TreeGrafter"/>
</dbReference>
<dbReference type="Gene3D" id="3.90.740.10">
    <property type="entry name" value="Valyl/Leucyl/Isoleucyl-tRNA synthetase, editing domain"/>
    <property type="match status" value="1"/>
</dbReference>
<dbReference type="InterPro" id="IPR013155">
    <property type="entry name" value="M/V/L/I-tRNA-synth_anticd-bd"/>
</dbReference>
<dbReference type="PROSITE" id="PS00178">
    <property type="entry name" value="AA_TRNA_LIGASE_I"/>
    <property type="match status" value="1"/>
</dbReference>
<keyword evidence="3 12" id="KW-0963">Cytoplasm</keyword>
<accession>A0A7C0U6W9</accession>
<dbReference type="HAMAP" id="MF_02004">
    <property type="entry name" value="Val_tRNA_synth_type1"/>
    <property type="match status" value="1"/>
</dbReference>
<evidence type="ECO:0000256" key="7">
    <source>
        <dbReference type="ARBA" id="ARBA00022917"/>
    </source>
</evidence>
<organism evidence="16">
    <name type="scientific">Thermosulfidibacter takaii</name>
    <dbReference type="NCBI Taxonomy" id="412593"/>
    <lineage>
        <taxon>Bacteria</taxon>
        <taxon>Pseudomonadati</taxon>
        <taxon>Thermosulfidibacterota</taxon>
        <taxon>Thermosulfidibacteria</taxon>
        <taxon>Thermosulfidibacterales</taxon>
        <taxon>Thermosulfidibacteraceae</taxon>
    </lineage>
</organism>
<feature type="domain" description="Methionyl/Valyl/Leucyl/Isoleucyl-tRNA synthetase anticodon-binding" evidence="14">
    <location>
        <begin position="610"/>
        <end position="755"/>
    </location>
</feature>
<sequence length="882" mass="101536">MAKEELPKSYEPRGVEEKWYSYWLERGYFHADETGDSRPPYSIVIPPPNVTGSLHMGHALNSTLQDILCRWKRMEGYNVLWMPGTDHAGIATQNVVEKELAKEGLTRHDLGREEFLKRVWQWKDKYGNYIIEQLKRLGASCDWERTRFTMDEGFSRAVREVFVRLYEEGLIYRGDYMVNWCPRCHTALSDLEVEYENEEGGLWYIAYPLEDGSGEVVVATTRPETLLGDTAVAVNPEDPRYKDMVGKRVILPVVEKPIPVIGDPYVDMEFGTGALKITPAHDPNDFEIGKAHGLEVVNVMNPDGTMNEKAGRYAGMDRFECRKAIVKELEEKCLLRKFEPYVHSVGHCYRCHTAIEPYISTQWFVKTKPLAELAIKAVEEGRTRIIPENWTKVYYEWMYNIRDWCISRQIWWGHQIPAWYCGDCGEISVSREDITWCLHCGSENIQRDPDVLDTWFSSALWPFGTMGWPEMTKTLERFYPTSCLVTGFDILFFWVARMMMMGLKFMGDVPFYHVYIHALVRDEEGQKMSKTRGNVIDPLVMMDRYGTDAFRFTLAAFAAQGRDIRMSEKRIEGYRHFVNKVWNASRFVLMNLEGYTPGELDQNGLAPVHRWILSRLAHAVAQANRALEAYEFDKYAGVIYQFTWHEFCDWYVEFSKESLYRGTPEDRLVAQRVLVTCLDTILRLAHPVMPFVTEEIWQHLPVAGDSIMVASFPKPEEAWMDNALEEEFVLVMDVIAAVRNIKAEAGLALTKRIKVLTKASGDALAVLERETPRIKALAFLEGFRVGEDLQRPPHSALAVVRGVEVYVPLEGLVDIDKEVARLEKELAKVAKDLERVEKKLANQSFLEKAPVQVVEKEKRIHQELLGKKEKISASLEMFKGLG</sequence>
<dbReference type="Proteomes" id="UP000885690">
    <property type="component" value="Unassembled WGS sequence"/>
</dbReference>
<evidence type="ECO:0000256" key="6">
    <source>
        <dbReference type="ARBA" id="ARBA00022840"/>
    </source>
</evidence>
<comment type="catalytic activity">
    <reaction evidence="10 12">
        <text>tRNA(Val) + L-valine + ATP = L-valyl-tRNA(Val) + AMP + diphosphate</text>
        <dbReference type="Rhea" id="RHEA:10704"/>
        <dbReference type="Rhea" id="RHEA-COMP:9672"/>
        <dbReference type="Rhea" id="RHEA-COMP:9708"/>
        <dbReference type="ChEBI" id="CHEBI:30616"/>
        <dbReference type="ChEBI" id="CHEBI:33019"/>
        <dbReference type="ChEBI" id="CHEBI:57762"/>
        <dbReference type="ChEBI" id="CHEBI:78442"/>
        <dbReference type="ChEBI" id="CHEBI:78537"/>
        <dbReference type="ChEBI" id="CHEBI:456215"/>
        <dbReference type="EC" id="6.1.1.9"/>
    </reaction>
</comment>
<keyword evidence="7 12" id="KW-0648">Protein biosynthesis</keyword>
<keyword evidence="9 12" id="KW-0030">Aminoacyl-tRNA synthetase</keyword>
<comment type="domain">
    <text evidence="12">ValRS has two distinct active sites: one for aminoacylation and one for editing. The misactivated threonine is translocated from the active site to the editing site.</text>
</comment>
<evidence type="ECO:0000259" key="15">
    <source>
        <dbReference type="Pfam" id="PF10458"/>
    </source>
</evidence>
<dbReference type="SUPFAM" id="SSF50677">
    <property type="entry name" value="ValRS/IleRS/LeuRS editing domain"/>
    <property type="match status" value="1"/>
</dbReference>
<dbReference type="NCBIfam" id="NF004349">
    <property type="entry name" value="PRK05729.1"/>
    <property type="match status" value="1"/>
</dbReference>
<dbReference type="EMBL" id="DQWS01000167">
    <property type="protein sequence ID" value="HDD53301.1"/>
    <property type="molecule type" value="Genomic_DNA"/>
</dbReference>
<dbReference type="InterPro" id="IPR037118">
    <property type="entry name" value="Val-tRNA_synth_C_sf"/>
</dbReference>
<dbReference type="CDD" id="cd07962">
    <property type="entry name" value="Anticodon_Ia_Val"/>
    <property type="match status" value="1"/>
</dbReference>
<protein>
    <recommendedName>
        <fullName evidence="12">Valine--tRNA ligase</fullName>
        <ecNumber evidence="12">6.1.1.9</ecNumber>
    </recommendedName>
    <alternativeName>
        <fullName evidence="12">Valyl-tRNA synthetase</fullName>
        <shortName evidence="12">ValRS</shortName>
    </alternativeName>
</protein>
<dbReference type="EC" id="6.1.1.9" evidence="12"/>
<dbReference type="Gene3D" id="1.10.287.380">
    <property type="entry name" value="Valyl-tRNA synthetase, C-terminal domain"/>
    <property type="match status" value="1"/>
</dbReference>
<comment type="domain">
    <text evidence="12">The C-terminal coiled-coil domain is crucial for aminoacylation activity.</text>
</comment>
<evidence type="ECO:0000313" key="16">
    <source>
        <dbReference type="EMBL" id="HDD53301.1"/>
    </source>
</evidence>
<evidence type="ECO:0000256" key="5">
    <source>
        <dbReference type="ARBA" id="ARBA00022741"/>
    </source>
</evidence>
<dbReference type="InterPro" id="IPR033705">
    <property type="entry name" value="Anticodon_Ia_Val"/>
</dbReference>
<dbReference type="FunFam" id="1.10.287.380:FF:000001">
    <property type="entry name" value="Valine--tRNA ligase"/>
    <property type="match status" value="1"/>
</dbReference>
<dbReference type="InterPro" id="IPR014729">
    <property type="entry name" value="Rossmann-like_a/b/a_fold"/>
</dbReference>
<dbReference type="Pfam" id="PF00133">
    <property type="entry name" value="tRNA-synt_1"/>
    <property type="match status" value="1"/>
</dbReference>
<dbReference type="Gene3D" id="1.10.730.10">
    <property type="entry name" value="Isoleucyl-tRNA Synthetase, Domain 1"/>
    <property type="match status" value="1"/>
</dbReference>
<evidence type="ECO:0000259" key="13">
    <source>
        <dbReference type="Pfam" id="PF00133"/>
    </source>
</evidence>
<evidence type="ECO:0000256" key="11">
    <source>
        <dbReference type="ARBA" id="ARBA00060830"/>
    </source>
</evidence>
<feature type="domain" description="Aminoacyl-tRNA synthetase class Ia" evidence="13">
    <location>
        <begin position="18"/>
        <end position="567"/>
    </location>
</feature>
<dbReference type="InterPro" id="IPR002300">
    <property type="entry name" value="aa-tRNA-synth_Ia"/>
</dbReference>
<dbReference type="FunFam" id="3.40.50.620:FF:000032">
    <property type="entry name" value="Valine--tRNA ligase"/>
    <property type="match status" value="1"/>
</dbReference>
<dbReference type="FunFam" id="3.90.740.10:FF:000005">
    <property type="entry name" value="Valine--tRNA ligase, mitochondrial"/>
    <property type="match status" value="1"/>
</dbReference>
<evidence type="ECO:0000256" key="9">
    <source>
        <dbReference type="ARBA" id="ARBA00023146"/>
    </source>
</evidence>
<dbReference type="Pfam" id="PF08264">
    <property type="entry name" value="Anticodon_1"/>
    <property type="match status" value="1"/>
</dbReference>
<dbReference type="InterPro" id="IPR002303">
    <property type="entry name" value="Valyl-tRNA_ligase"/>
</dbReference>
<evidence type="ECO:0000256" key="2">
    <source>
        <dbReference type="ARBA" id="ARBA00011245"/>
    </source>
</evidence>
<evidence type="ECO:0000256" key="3">
    <source>
        <dbReference type="ARBA" id="ARBA00022490"/>
    </source>
</evidence>
<dbReference type="InterPro" id="IPR019499">
    <property type="entry name" value="Val-tRNA_synth_tRNA-bd"/>
</dbReference>
<feature type="domain" description="Valyl-tRNA synthetase tRNA-binding arm" evidence="15">
    <location>
        <begin position="814"/>
        <end position="877"/>
    </location>
</feature>
<gene>
    <name evidence="12" type="primary">valS</name>
    <name evidence="16" type="ORF">ENF32_04470</name>
</gene>
<comment type="subunit">
    <text evidence="2 12">Monomer.</text>
</comment>
<dbReference type="PANTHER" id="PTHR11946:SF93">
    <property type="entry name" value="VALINE--TRNA LIGASE, CHLOROPLASTIC_MITOCHONDRIAL 2"/>
    <property type="match status" value="1"/>
</dbReference>
<dbReference type="InterPro" id="IPR009008">
    <property type="entry name" value="Val/Leu/Ile-tRNA-synth_edit"/>
</dbReference>
<dbReference type="FunFam" id="1.10.730.10:FF:000014">
    <property type="entry name" value="Valine--tRNA ligase"/>
    <property type="match status" value="1"/>
</dbReference>
<dbReference type="SUPFAM" id="SSF47323">
    <property type="entry name" value="Anticodon-binding domain of a subclass of class I aminoacyl-tRNA synthetases"/>
    <property type="match status" value="1"/>
</dbReference>
<feature type="binding site" evidence="12">
    <location>
        <position position="530"/>
    </location>
    <ligand>
        <name>ATP</name>
        <dbReference type="ChEBI" id="CHEBI:30616"/>
    </ligand>
</feature>
<dbReference type="InterPro" id="IPR001412">
    <property type="entry name" value="aa-tRNA-synth_I_CS"/>
</dbReference>
<dbReference type="GO" id="GO:0002161">
    <property type="term" value="F:aminoacyl-tRNA deacylase activity"/>
    <property type="evidence" value="ECO:0007669"/>
    <property type="project" value="InterPro"/>
</dbReference>
<evidence type="ECO:0000256" key="8">
    <source>
        <dbReference type="ARBA" id="ARBA00023054"/>
    </source>
</evidence>
<dbReference type="NCBIfam" id="TIGR00422">
    <property type="entry name" value="valS"/>
    <property type="match status" value="1"/>
</dbReference>
<keyword evidence="8 12" id="KW-0175">Coiled coil</keyword>
<dbReference type="Gene3D" id="3.40.50.620">
    <property type="entry name" value="HUPs"/>
    <property type="match status" value="3"/>
</dbReference>
<dbReference type="SUPFAM" id="SSF52374">
    <property type="entry name" value="Nucleotidylyl transferase"/>
    <property type="match status" value="1"/>
</dbReference>
<dbReference type="Pfam" id="PF10458">
    <property type="entry name" value="Val_tRNA-synt_C"/>
    <property type="match status" value="1"/>
</dbReference>
<dbReference type="SUPFAM" id="SSF46589">
    <property type="entry name" value="tRNA-binding arm"/>
    <property type="match status" value="1"/>
</dbReference>
<dbReference type="AlphaFoldDB" id="A0A7C0U6W9"/>
<feature type="short sequence motif" description="'KMSKS' region" evidence="12">
    <location>
        <begin position="527"/>
        <end position="531"/>
    </location>
</feature>
<proteinExistence type="inferred from homology"/>
<keyword evidence="6 12" id="KW-0067">ATP-binding</keyword>
<dbReference type="FunFam" id="3.40.50.620:FF:000098">
    <property type="entry name" value="Valine--tRNA ligase"/>
    <property type="match status" value="1"/>
</dbReference>
<evidence type="ECO:0000256" key="12">
    <source>
        <dbReference type="HAMAP-Rule" id="MF_02004"/>
    </source>
</evidence>
<evidence type="ECO:0000256" key="4">
    <source>
        <dbReference type="ARBA" id="ARBA00022598"/>
    </source>
</evidence>
<dbReference type="PRINTS" id="PR00986">
    <property type="entry name" value="TRNASYNTHVAL"/>
</dbReference>
<feature type="coiled-coil region" evidence="12">
    <location>
        <begin position="812"/>
        <end position="839"/>
    </location>
</feature>
<dbReference type="InterPro" id="IPR009080">
    <property type="entry name" value="tRNAsynth_Ia_anticodon-bd"/>
</dbReference>
<comment type="similarity">
    <text evidence="11 12">Belongs to the class-I aminoacyl-tRNA synthetase family. ValS type 1 subfamily.</text>
</comment>
<dbReference type="GO" id="GO:0004832">
    <property type="term" value="F:valine-tRNA ligase activity"/>
    <property type="evidence" value="ECO:0007669"/>
    <property type="project" value="UniProtKB-UniRule"/>
</dbReference>
<comment type="function">
    <text evidence="12">Catalyzes the attachment of valine to tRNA(Val). As ValRS can inadvertently accommodate and process structurally similar amino acids such as threonine, to avoid such errors, it has a 'posttransfer' editing activity that hydrolyzes mischarged Thr-tRNA(Val) in a tRNA-dependent manner.</text>
</comment>
<keyword evidence="5 12" id="KW-0547">Nucleotide-binding</keyword>
<dbReference type="GO" id="GO:0005524">
    <property type="term" value="F:ATP binding"/>
    <property type="evidence" value="ECO:0007669"/>
    <property type="project" value="UniProtKB-UniRule"/>
</dbReference>
<dbReference type="GO" id="GO:0006438">
    <property type="term" value="P:valyl-tRNA aminoacylation"/>
    <property type="evidence" value="ECO:0007669"/>
    <property type="project" value="UniProtKB-UniRule"/>
</dbReference>
<comment type="caution">
    <text evidence="16">The sequence shown here is derived from an EMBL/GenBank/DDBJ whole genome shotgun (WGS) entry which is preliminary data.</text>
</comment>
<feature type="short sequence motif" description="'HIGH' region" evidence="12">
    <location>
        <begin position="48"/>
        <end position="58"/>
    </location>
</feature>
<evidence type="ECO:0000256" key="10">
    <source>
        <dbReference type="ARBA" id="ARBA00047552"/>
    </source>
</evidence>
<evidence type="ECO:0000256" key="1">
    <source>
        <dbReference type="ARBA" id="ARBA00004496"/>
    </source>
</evidence>
<keyword evidence="4 12" id="KW-0436">Ligase</keyword>
<reference evidence="16" key="1">
    <citation type="journal article" date="2020" name="mSystems">
        <title>Genome- and Community-Level Interaction Insights into Carbon Utilization and Element Cycling Functions of Hydrothermarchaeota in Hydrothermal Sediment.</title>
        <authorList>
            <person name="Zhou Z."/>
            <person name="Liu Y."/>
            <person name="Xu W."/>
            <person name="Pan J."/>
            <person name="Luo Z.H."/>
            <person name="Li M."/>
        </authorList>
    </citation>
    <scope>NUCLEOTIDE SEQUENCE [LARGE SCALE GENOMIC DNA]</scope>
    <source>
        <strain evidence="16">HyVt-115</strain>
    </source>
</reference>
<dbReference type="CDD" id="cd00817">
    <property type="entry name" value="ValRS_core"/>
    <property type="match status" value="1"/>
</dbReference>
<evidence type="ECO:0000259" key="14">
    <source>
        <dbReference type="Pfam" id="PF08264"/>
    </source>
</evidence>
<dbReference type="PANTHER" id="PTHR11946">
    <property type="entry name" value="VALYL-TRNA SYNTHETASES"/>
    <property type="match status" value="1"/>
</dbReference>